<evidence type="ECO:0008006" key="7">
    <source>
        <dbReference type="Google" id="ProtNLM"/>
    </source>
</evidence>
<evidence type="ECO:0000259" key="3">
    <source>
        <dbReference type="Pfam" id="PF16335"/>
    </source>
</evidence>
<dbReference type="InterPro" id="IPR008979">
    <property type="entry name" value="Galactose-bd-like_sf"/>
</dbReference>
<dbReference type="InterPro" id="IPR008928">
    <property type="entry name" value="6-hairpin_glycosidase_sf"/>
</dbReference>
<gene>
    <name evidence="5" type="ORF">B1R32_10641</name>
</gene>
<protein>
    <recommendedName>
        <fullName evidence="7">L-glutaminase</fullName>
    </recommendedName>
</protein>
<evidence type="ECO:0000313" key="5">
    <source>
        <dbReference type="EMBL" id="PQV64197.1"/>
    </source>
</evidence>
<dbReference type="PROSITE" id="PS51257">
    <property type="entry name" value="PROKAR_LIPOPROTEIN"/>
    <property type="match status" value="1"/>
</dbReference>
<evidence type="ECO:0000259" key="4">
    <source>
        <dbReference type="Pfam" id="PF17168"/>
    </source>
</evidence>
<dbReference type="GO" id="GO:0005975">
    <property type="term" value="P:carbohydrate metabolic process"/>
    <property type="evidence" value="ECO:0007669"/>
    <property type="project" value="InterPro"/>
</dbReference>
<dbReference type="InParanoid" id="A0A2S8STS2"/>
<name>A0A2S8STS2_9BACT</name>
<dbReference type="InterPro" id="IPR032514">
    <property type="entry name" value="GtaA_central"/>
</dbReference>
<keyword evidence="6" id="KW-1185">Reference proteome</keyword>
<feature type="chain" id="PRO_5015441549" description="L-glutaminase" evidence="1">
    <location>
        <begin position="25"/>
        <end position="874"/>
    </location>
</feature>
<dbReference type="PANTHER" id="PTHR31987">
    <property type="entry name" value="GLUTAMINASE A-RELATED"/>
    <property type="match status" value="1"/>
</dbReference>
<feature type="signal peptide" evidence="1">
    <location>
        <begin position="1"/>
        <end position="24"/>
    </location>
</feature>
<dbReference type="RefSeq" id="WP_105483339.1">
    <property type="nucleotide sequence ID" value="NZ_NIGF01000006.1"/>
</dbReference>
<accession>A0A2S8STS2</accession>
<feature type="domain" description="Glutaminase A N-terminal" evidence="4">
    <location>
        <begin position="121"/>
        <end position="348"/>
    </location>
</feature>
<dbReference type="Pfam" id="PF17168">
    <property type="entry name" value="DUF5127"/>
    <property type="match status" value="1"/>
</dbReference>
<dbReference type="Gene3D" id="1.50.10.10">
    <property type="match status" value="1"/>
</dbReference>
<dbReference type="Proteomes" id="UP000237684">
    <property type="component" value="Unassembled WGS sequence"/>
</dbReference>
<evidence type="ECO:0000259" key="2">
    <source>
        <dbReference type="Pfam" id="PF16334"/>
    </source>
</evidence>
<evidence type="ECO:0000313" key="6">
    <source>
        <dbReference type="Proteomes" id="UP000237684"/>
    </source>
</evidence>
<dbReference type="InterPro" id="IPR032515">
    <property type="entry name" value="DUF4964"/>
</dbReference>
<proteinExistence type="predicted"/>
<dbReference type="PANTHER" id="PTHR31987:SF1">
    <property type="entry name" value="GLUTAMINASE A"/>
    <property type="match status" value="1"/>
</dbReference>
<evidence type="ECO:0000256" key="1">
    <source>
        <dbReference type="SAM" id="SignalP"/>
    </source>
</evidence>
<dbReference type="InterPro" id="IPR033433">
    <property type="entry name" value="GtaA_N"/>
</dbReference>
<reference evidence="5 6" key="1">
    <citation type="journal article" date="2018" name="Syst. Appl. Microbiol.">
        <title>Abditibacterium utsteinense sp. nov., the first cultivated member of candidate phylum FBP, isolated from ice-free Antarctic soil samples.</title>
        <authorList>
            <person name="Tahon G."/>
            <person name="Tytgat B."/>
            <person name="Lebbe L."/>
            <person name="Carlier A."/>
            <person name="Willems A."/>
        </authorList>
    </citation>
    <scope>NUCLEOTIDE SEQUENCE [LARGE SCALE GENOMIC DNA]</scope>
    <source>
        <strain evidence="5 6">LMG 29911</strain>
    </source>
</reference>
<dbReference type="EMBL" id="NIGF01000006">
    <property type="protein sequence ID" value="PQV64197.1"/>
    <property type="molecule type" value="Genomic_DNA"/>
</dbReference>
<dbReference type="OrthoDB" id="175993at2"/>
<keyword evidence="1" id="KW-0732">Signal</keyword>
<dbReference type="SUPFAM" id="SSF48208">
    <property type="entry name" value="Six-hairpin glycosidases"/>
    <property type="match status" value="1"/>
</dbReference>
<feature type="domain" description="Glutaminase A central" evidence="3">
    <location>
        <begin position="354"/>
        <end position="697"/>
    </location>
</feature>
<dbReference type="Pfam" id="PF16335">
    <property type="entry name" value="GtaA_6_Hairpin"/>
    <property type="match status" value="1"/>
</dbReference>
<dbReference type="Gene3D" id="2.60.120.260">
    <property type="entry name" value="Galactose-binding domain-like"/>
    <property type="match status" value="1"/>
</dbReference>
<feature type="domain" description="DUF4964" evidence="2">
    <location>
        <begin position="47"/>
        <end position="103"/>
    </location>
</feature>
<dbReference type="InterPro" id="IPR052743">
    <property type="entry name" value="Glutaminase_GtaA"/>
</dbReference>
<comment type="caution">
    <text evidence="5">The sequence shown here is derived from an EMBL/GenBank/DDBJ whole genome shotgun (WGS) entry which is preliminary data.</text>
</comment>
<dbReference type="SUPFAM" id="SSF49785">
    <property type="entry name" value="Galactose-binding domain-like"/>
    <property type="match status" value="1"/>
</dbReference>
<dbReference type="AlphaFoldDB" id="A0A2S8STS2"/>
<dbReference type="InterPro" id="IPR012341">
    <property type="entry name" value="6hp_glycosidase-like_sf"/>
</dbReference>
<sequence>MKIKKPFPLIIAGGAFAFVSAACAQNGEVSPVAANASALNSTAIRLPAMRPPAVPLIAHDPYFSVWSGGDHLTDSPTKHWTGKEQSISSLIRIDGKTYRLAGNTPERFPALAQTGLEVLPTRTVYTFEGAGVRVRMTWTSPLLPEDLDLLSRPLTYLSWEVVATDGKSHDTALYLDASGALTVNQDTQKVVWSRPKDGNLTALQIGTQAQPVLAKTGDDLRIDWGHFLLAAPRQEAKGSLSDRGSAQNLFASNAKLPADDARAARAVSEGAPVAALAFGLGKVGAKPANRHALLAYDDEYSIQFMGRNLRPYWRRNGATQSTLLQTAERDYASIEARCAAFDADLMGDLTRVGGAKYAALAALAYRQSFAAQKIVADANGQPLSFSKENNSNGCIATVDVFYPASPQMLALSPTLMKATLQPILLYSASRRWKWPFAPHDLGTYPKANGQVYGGGERTEENQMPVEETGNMLLMLGALSKVEGNTKFSDPFWPTMTKWANYLAEKGFDPESQLSTDDFAGHLAHNVNLSAKAIVALGAYAQMAQMRGETASATKFQTLAQGFAAQWVKESAEGDHSRLAFDKPDTWSQKYNLVWDNILGLKLFPASTYKSETAFYKTKLNKFGLPLDSRRDYTKLDWTIWTATMAPNREDFEAIVSPVYDFISATNDRVPLTDWYDTKTARKEGFMARGVVGGVFIPLLADASVWKKWAARDKGRPANWAALPTPPTVTEVVVTGENTPGVKWQYTTENPGENWYSRTFNASTWSTGEAGFGAGGTPGVNVRTPWNTSDIYLRRTFTSDGKSVTGAQIYGFHDDDADVYINGTLAGTIEGFNARYEPIFPLPAGLLKTGENLIAVHVHQGGGGQGVDLGIAEVK</sequence>
<dbReference type="Pfam" id="PF16334">
    <property type="entry name" value="DUF4964"/>
    <property type="match status" value="1"/>
</dbReference>
<organism evidence="5 6">
    <name type="scientific">Abditibacterium utsteinense</name>
    <dbReference type="NCBI Taxonomy" id="1960156"/>
    <lineage>
        <taxon>Bacteria</taxon>
        <taxon>Pseudomonadati</taxon>
        <taxon>Abditibacteriota</taxon>
        <taxon>Abditibacteriia</taxon>
        <taxon>Abditibacteriales</taxon>
        <taxon>Abditibacteriaceae</taxon>
        <taxon>Abditibacterium</taxon>
    </lineage>
</organism>